<dbReference type="AlphaFoldDB" id="A0AAD4DRT5"/>
<feature type="region of interest" description="Disordered" evidence="1">
    <location>
        <begin position="292"/>
        <end position="340"/>
    </location>
</feature>
<dbReference type="GeneID" id="64664855"/>
<dbReference type="RefSeq" id="XP_041217525.1">
    <property type="nucleotide sequence ID" value="XM_041370557.1"/>
</dbReference>
<organism evidence="2 3">
    <name type="scientific">Suillus fuscotomentosus</name>
    <dbReference type="NCBI Taxonomy" id="1912939"/>
    <lineage>
        <taxon>Eukaryota</taxon>
        <taxon>Fungi</taxon>
        <taxon>Dikarya</taxon>
        <taxon>Basidiomycota</taxon>
        <taxon>Agaricomycotina</taxon>
        <taxon>Agaricomycetes</taxon>
        <taxon>Agaricomycetidae</taxon>
        <taxon>Boletales</taxon>
        <taxon>Suillineae</taxon>
        <taxon>Suillaceae</taxon>
        <taxon>Suillus</taxon>
    </lineage>
</organism>
<dbReference type="EMBL" id="JABBWK010000155">
    <property type="protein sequence ID" value="KAG1889664.1"/>
    <property type="molecule type" value="Genomic_DNA"/>
</dbReference>
<sequence length="360" mass="41458">MSFNSFMNRSSIRGFFAAVFRPFMNSPSDAPAVFTLGDSKNDVGQWQMLIRSNELSSQCQLERVVHCKCTSDKEHEFLLLHFRHPIQQHAVAILVLDRTPCTDSTENNNGSSRCMQSSYIVSPSVSPTPAHDSIFTTSNSGSAIKSYLSRTYGPFKKLCYLDFPASARPSAIQVSVLLSALSKQSPSYHLYQYQCHWYAHTVWEALKRLFPDCHEITRSDGRSSHLGVKIEKADSVEVMCEQYHTQWARIENAAEERRRAKEDEVRQLRMEVRAQYQAEIDQAVRRAEEAERKAEEAERKAEKAERRAEEAERKAEEAERRAEEAEQKAEEAERKAEERVRAEWQAEMDRMRAQLERQAV</sequence>
<gene>
    <name evidence="2" type="ORF">F5891DRAFT_1282815</name>
</gene>
<accession>A0AAD4DRT5</accession>
<name>A0AAD4DRT5_9AGAM</name>
<keyword evidence="3" id="KW-1185">Reference proteome</keyword>
<dbReference type="Proteomes" id="UP001195769">
    <property type="component" value="Unassembled WGS sequence"/>
</dbReference>
<reference evidence="2" key="1">
    <citation type="journal article" date="2020" name="New Phytol.">
        <title>Comparative genomics reveals dynamic genome evolution in host specialist ectomycorrhizal fungi.</title>
        <authorList>
            <person name="Lofgren L.A."/>
            <person name="Nguyen N.H."/>
            <person name="Vilgalys R."/>
            <person name="Ruytinx J."/>
            <person name="Liao H.L."/>
            <person name="Branco S."/>
            <person name="Kuo A."/>
            <person name="LaButti K."/>
            <person name="Lipzen A."/>
            <person name="Andreopoulos W."/>
            <person name="Pangilinan J."/>
            <person name="Riley R."/>
            <person name="Hundley H."/>
            <person name="Na H."/>
            <person name="Barry K."/>
            <person name="Grigoriev I.V."/>
            <person name="Stajich J.E."/>
            <person name="Kennedy P.G."/>
        </authorList>
    </citation>
    <scope>NUCLEOTIDE SEQUENCE</scope>
    <source>
        <strain evidence="2">FC203</strain>
    </source>
</reference>
<comment type="caution">
    <text evidence="2">The sequence shown here is derived from an EMBL/GenBank/DDBJ whole genome shotgun (WGS) entry which is preliminary data.</text>
</comment>
<protein>
    <submittedName>
        <fullName evidence="2">Uncharacterized protein</fullName>
    </submittedName>
</protein>
<evidence type="ECO:0000313" key="2">
    <source>
        <dbReference type="EMBL" id="KAG1889664.1"/>
    </source>
</evidence>
<proteinExistence type="predicted"/>
<evidence type="ECO:0000256" key="1">
    <source>
        <dbReference type="SAM" id="MobiDB-lite"/>
    </source>
</evidence>
<evidence type="ECO:0000313" key="3">
    <source>
        <dbReference type="Proteomes" id="UP001195769"/>
    </source>
</evidence>